<dbReference type="EMBL" id="BAAAPN010000025">
    <property type="protein sequence ID" value="GAA1751538.1"/>
    <property type="molecule type" value="Genomic_DNA"/>
</dbReference>
<reference evidence="1 2" key="1">
    <citation type="journal article" date="2019" name="Int. J. Syst. Evol. Microbiol.">
        <title>The Global Catalogue of Microorganisms (GCM) 10K type strain sequencing project: providing services to taxonomists for standard genome sequencing and annotation.</title>
        <authorList>
            <consortium name="The Broad Institute Genomics Platform"/>
            <consortium name="The Broad Institute Genome Sequencing Center for Infectious Disease"/>
            <person name="Wu L."/>
            <person name="Ma J."/>
        </authorList>
    </citation>
    <scope>NUCLEOTIDE SEQUENCE [LARGE SCALE GENOMIC DNA]</scope>
    <source>
        <strain evidence="1 2">JCM 15591</strain>
    </source>
</reference>
<dbReference type="Gene3D" id="3.40.50.1000">
    <property type="entry name" value="HAD superfamily/HAD-like"/>
    <property type="match status" value="1"/>
</dbReference>
<dbReference type="Pfam" id="PF13419">
    <property type="entry name" value="HAD_2"/>
    <property type="match status" value="1"/>
</dbReference>
<dbReference type="SUPFAM" id="SSF56784">
    <property type="entry name" value="HAD-like"/>
    <property type="match status" value="1"/>
</dbReference>
<dbReference type="PANTHER" id="PTHR43434:SF24">
    <property type="entry name" value="HYDROLASE-RELATED"/>
    <property type="match status" value="1"/>
</dbReference>
<evidence type="ECO:0000313" key="2">
    <source>
        <dbReference type="Proteomes" id="UP001501475"/>
    </source>
</evidence>
<dbReference type="InterPro" id="IPR023198">
    <property type="entry name" value="PGP-like_dom2"/>
</dbReference>
<dbReference type="NCBIfam" id="TIGR01549">
    <property type="entry name" value="HAD-SF-IA-v1"/>
    <property type="match status" value="1"/>
</dbReference>
<keyword evidence="1" id="KW-0378">Hydrolase</keyword>
<dbReference type="SFLD" id="SFLDS00003">
    <property type="entry name" value="Haloacid_Dehalogenase"/>
    <property type="match status" value="1"/>
</dbReference>
<name>A0ABN2KA28_9MICO</name>
<evidence type="ECO:0000313" key="1">
    <source>
        <dbReference type="EMBL" id="GAA1751538.1"/>
    </source>
</evidence>
<organism evidence="1 2">
    <name type="scientific">Nostocoides vanveenii</name>
    <dbReference type="NCBI Taxonomy" id="330835"/>
    <lineage>
        <taxon>Bacteria</taxon>
        <taxon>Bacillati</taxon>
        <taxon>Actinomycetota</taxon>
        <taxon>Actinomycetes</taxon>
        <taxon>Micrococcales</taxon>
        <taxon>Intrasporangiaceae</taxon>
        <taxon>Nostocoides</taxon>
    </lineage>
</organism>
<protein>
    <submittedName>
        <fullName evidence="1">HAD family hydrolase</fullName>
    </submittedName>
</protein>
<dbReference type="GO" id="GO:0016787">
    <property type="term" value="F:hydrolase activity"/>
    <property type="evidence" value="ECO:0007669"/>
    <property type="project" value="UniProtKB-KW"/>
</dbReference>
<dbReference type="InterPro" id="IPR006439">
    <property type="entry name" value="HAD-SF_hydro_IA"/>
</dbReference>
<dbReference type="InterPro" id="IPR023214">
    <property type="entry name" value="HAD_sf"/>
</dbReference>
<dbReference type="Proteomes" id="UP001501475">
    <property type="component" value="Unassembled WGS sequence"/>
</dbReference>
<sequence>MISPRAGILFDLDGTLVDTIPLILASFDHALTQVVGETRPEPVIRSWIGRRLGEVFADEYPDHARELERVYIEWNLAQAARLIRRYPGIDALVRDLNEAQARFGVVTSKRLTTAEDALRLSDLKGRIELLATMESTSQHKPDPAPLLHGAARLSTPVERCVYVGDAVVDIRAAQAAGMPSIAVTWGAGARDDLVAAGPDHVIDDVAALHAVLLG</sequence>
<dbReference type="SFLD" id="SFLDG01135">
    <property type="entry name" value="C1.5.6:_HAD__Beta-PGM__Phospha"/>
    <property type="match status" value="1"/>
</dbReference>
<dbReference type="RefSeq" id="WP_344062931.1">
    <property type="nucleotide sequence ID" value="NZ_BAAAPN010000025.1"/>
</dbReference>
<gene>
    <name evidence="1" type="ORF">GCM10009810_09800</name>
</gene>
<proteinExistence type="predicted"/>
<keyword evidence="2" id="KW-1185">Reference proteome</keyword>
<dbReference type="Gene3D" id="1.10.150.240">
    <property type="entry name" value="Putative phosphatase, domain 2"/>
    <property type="match status" value="1"/>
</dbReference>
<dbReference type="SFLD" id="SFLDG01129">
    <property type="entry name" value="C1.5:_HAD__Beta-PGM__Phosphata"/>
    <property type="match status" value="1"/>
</dbReference>
<dbReference type="PANTHER" id="PTHR43434">
    <property type="entry name" value="PHOSPHOGLYCOLATE PHOSPHATASE"/>
    <property type="match status" value="1"/>
</dbReference>
<dbReference type="InterPro" id="IPR036412">
    <property type="entry name" value="HAD-like_sf"/>
</dbReference>
<dbReference type="InterPro" id="IPR041492">
    <property type="entry name" value="HAD_2"/>
</dbReference>
<dbReference type="InterPro" id="IPR050155">
    <property type="entry name" value="HAD-like_hydrolase_sf"/>
</dbReference>
<accession>A0ABN2KA28</accession>
<comment type="caution">
    <text evidence="1">The sequence shown here is derived from an EMBL/GenBank/DDBJ whole genome shotgun (WGS) entry which is preliminary data.</text>
</comment>